<dbReference type="InterPro" id="IPR045185">
    <property type="entry name" value="PUB22/23/24-like"/>
</dbReference>
<comment type="pathway">
    <text evidence="1 3">Protein modification; protein ubiquitination.</text>
</comment>
<keyword evidence="2 3" id="KW-0808">Transferase</keyword>
<evidence type="ECO:0000256" key="1">
    <source>
        <dbReference type="ARBA" id="ARBA00004906"/>
    </source>
</evidence>
<dbReference type="SMART" id="SM00504">
    <property type="entry name" value="Ubox"/>
    <property type="match status" value="1"/>
</dbReference>
<dbReference type="Pfam" id="PF04564">
    <property type="entry name" value="U-box"/>
    <property type="match status" value="1"/>
</dbReference>
<comment type="function">
    <text evidence="3">Functions as an E3 ubiquitin ligase.</text>
</comment>
<proteinExistence type="predicted"/>
<dbReference type="Gene3D" id="3.30.40.10">
    <property type="entry name" value="Zinc/RING finger domain, C3HC4 (zinc finger)"/>
    <property type="match status" value="1"/>
</dbReference>
<dbReference type="PANTHER" id="PTHR22849:SF163">
    <property type="entry name" value="U-BOX DOMAIN-CONTAINING PROTEIN"/>
    <property type="match status" value="1"/>
</dbReference>
<evidence type="ECO:0000256" key="3">
    <source>
        <dbReference type="RuleBase" id="RU369093"/>
    </source>
</evidence>
<gene>
    <name evidence="5" type="ORF">J5N97_016681</name>
</gene>
<reference evidence="5" key="2">
    <citation type="journal article" date="2022" name="Hortic Res">
        <title>The genome of Dioscorea zingiberensis sheds light on the biosynthesis, origin and evolution of the medicinally important diosgenin saponins.</title>
        <authorList>
            <person name="Li Y."/>
            <person name="Tan C."/>
            <person name="Li Z."/>
            <person name="Guo J."/>
            <person name="Li S."/>
            <person name="Chen X."/>
            <person name="Wang C."/>
            <person name="Dai X."/>
            <person name="Yang H."/>
            <person name="Song W."/>
            <person name="Hou L."/>
            <person name="Xu J."/>
            <person name="Tong Z."/>
            <person name="Xu A."/>
            <person name="Yuan X."/>
            <person name="Wang W."/>
            <person name="Yang Q."/>
            <person name="Chen L."/>
            <person name="Sun Z."/>
            <person name="Wang K."/>
            <person name="Pan B."/>
            <person name="Chen J."/>
            <person name="Bao Y."/>
            <person name="Liu F."/>
            <person name="Qi X."/>
            <person name="Gang D.R."/>
            <person name="Wen J."/>
            <person name="Li J."/>
        </authorList>
    </citation>
    <scope>NUCLEOTIDE SEQUENCE</scope>
    <source>
        <strain evidence="5">Dzin_1.0</strain>
    </source>
</reference>
<comment type="catalytic activity">
    <reaction evidence="3">
        <text>S-ubiquitinyl-[E2 ubiquitin-conjugating enzyme]-L-cysteine + [acceptor protein]-L-lysine = [E2 ubiquitin-conjugating enzyme]-L-cysteine + N(6)-ubiquitinyl-[acceptor protein]-L-lysine.</text>
        <dbReference type="EC" id="2.3.2.27"/>
    </reaction>
</comment>
<reference evidence="5" key="1">
    <citation type="submission" date="2021-03" db="EMBL/GenBank/DDBJ databases">
        <authorList>
            <person name="Li Z."/>
            <person name="Yang C."/>
        </authorList>
    </citation>
    <scope>NUCLEOTIDE SEQUENCE</scope>
    <source>
        <strain evidence="5">Dzin_1.0</strain>
        <tissue evidence="5">Leaf</tissue>
    </source>
</reference>
<keyword evidence="6" id="KW-1185">Reference proteome</keyword>
<dbReference type="Proteomes" id="UP001085076">
    <property type="component" value="Miscellaneous, Linkage group lg04"/>
</dbReference>
<organism evidence="5 6">
    <name type="scientific">Dioscorea zingiberensis</name>
    <dbReference type="NCBI Taxonomy" id="325984"/>
    <lineage>
        <taxon>Eukaryota</taxon>
        <taxon>Viridiplantae</taxon>
        <taxon>Streptophyta</taxon>
        <taxon>Embryophyta</taxon>
        <taxon>Tracheophyta</taxon>
        <taxon>Spermatophyta</taxon>
        <taxon>Magnoliopsida</taxon>
        <taxon>Liliopsida</taxon>
        <taxon>Dioscoreales</taxon>
        <taxon>Dioscoreaceae</taxon>
        <taxon>Dioscorea</taxon>
    </lineage>
</organism>
<dbReference type="InterPro" id="IPR013083">
    <property type="entry name" value="Znf_RING/FYVE/PHD"/>
</dbReference>
<accession>A0A9D5HFE8</accession>
<protein>
    <recommendedName>
        <fullName evidence="3 4">U-box domain-containing protein</fullName>
        <ecNumber evidence="3">2.3.2.27</ecNumber>
    </recommendedName>
    <alternativeName>
        <fullName evidence="3">RING-type E3 ubiquitin transferase PUB</fullName>
    </alternativeName>
</protein>
<dbReference type="AlphaFoldDB" id="A0A9D5HFE8"/>
<dbReference type="GO" id="GO:0016567">
    <property type="term" value="P:protein ubiquitination"/>
    <property type="evidence" value="ECO:0007669"/>
    <property type="project" value="UniProtKB-UniRule"/>
</dbReference>
<keyword evidence="3" id="KW-0833">Ubl conjugation pathway</keyword>
<evidence type="ECO:0000313" key="5">
    <source>
        <dbReference type="EMBL" id="KAJ0974716.1"/>
    </source>
</evidence>
<feature type="domain" description="U-box" evidence="4">
    <location>
        <begin position="1"/>
        <end position="57"/>
    </location>
</feature>
<evidence type="ECO:0000256" key="2">
    <source>
        <dbReference type="ARBA" id="ARBA00022679"/>
    </source>
</evidence>
<comment type="caution">
    <text evidence="5">The sequence shown here is derived from an EMBL/GenBank/DDBJ whole genome shotgun (WGS) entry which is preliminary data.</text>
</comment>
<dbReference type="SUPFAM" id="SSF57850">
    <property type="entry name" value="RING/U-box"/>
    <property type="match status" value="1"/>
</dbReference>
<dbReference type="GO" id="GO:0061630">
    <property type="term" value="F:ubiquitin protein ligase activity"/>
    <property type="evidence" value="ECO:0007669"/>
    <property type="project" value="UniProtKB-UniRule"/>
</dbReference>
<dbReference type="PANTHER" id="PTHR22849">
    <property type="entry name" value="WDSAM1 PROTEIN"/>
    <property type="match status" value="1"/>
</dbReference>
<dbReference type="OrthoDB" id="10064100at2759"/>
<dbReference type="EMBL" id="JAGGNH010000004">
    <property type="protein sequence ID" value="KAJ0974716.1"/>
    <property type="molecule type" value="Genomic_DNA"/>
</dbReference>
<name>A0A9D5HFE8_9LILI</name>
<dbReference type="InterPro" id="IPR003613">
    <property type="entry name" value="Ubox_domain"/>
</dbReference>
<dbReference type="EC" id="2.3.2.27" evidence="3"/>
<evidence type="ECO:0000259" key="4">
    <source>
        <dbReference type="PROSITE" id="PS51698"/>
    </source>
</evidence>
<sequence length="106" mass="11914">MSLCTGVTYDHTSIQRWLDSNNTTCPANMLPLPSTDLVQILTLRCLISLWSLPDDRSKTPLPPTDLLRDLASIDRLSKLLAFLSDPEHDEFDKHSLTATRSFSLTI</sequence>
<dbReference type="PROSITE" id="PS51698">
    <property type="entry name" value="U_BOX"/>
    <property type="match status" value="1"/>
</dbReference>
<evidence type="ECO:0000313" key="6">
    <source>
        <dbReference type="Proteomes" id="UP001085076"/>
    </source>
</evidence>